<evidence type="ECO:0000313" key="2">
    <source>
        <dbReference type="Proteomes" id="UP001519343"/>
    </source>
</evidence>
<dbReference type="RefSeq" id="WP_209810996.1">
    <property type="nucleotide sequence ID" value="NZ_JAGGKT010000009.1"/>
</dbReference>
<evidence type="ECO:0000313" key="1">
    <source>
        <dbReference type="EMBL" id="MBP1932958.1"/>
    </source>
</evidence>
<comment type="caution">
    <text evidence="1">The sequence shown here is derived from an EMBL/GenBank/DDBJ whole genome shotgun (WGS) entry which is preliminary data.</text>
</comment>
<keyword evidence="2" id="KW-1185">Reference proteome</keyword>
<gene>
    <name evidence="1" type="ORF">J2Z37_002969</name>
</gene>
<organism evidence="1 2">
    <name type="scientific">Ammoniphilus resinae</name>
    <dbReference type="NCBI Taxonomy" id="861532"/>
    <lineage>
        <taxon>Bacteria</taxon>
        <taxon>Bacillati</taxon>
        <taxon>Bacillota</taxon>
        <taxon>Bacilli</taxon>
        <taxon>Bacillales</taxon>
        <taxon>Paenibacillaceae</taxon>
        <taxon>Aneurinibacillus group</taxon>
        <taxon>Ammoniphilus</taxon>
    </lineage>
</organism>
<accession>A0ABS4GRR0</accession>
<protein>
    <submittedName>
        <fullName evidence="1">Uncharacterized protein</fullName>
    </submittedName>
</protein>
<sequence>MKNSYEFYAVIRLVERYDYDGAVEVLELLSLQDHPIYYLVSSCHRSLNFNFYGAKELLQEIKTPFSHQYTGITRYIQEIPPLIKGNPGYIFNELFDNIVIQLERDEYTEFLGRIFQLRELLLKYAVIQFKERKDYTLRDRIYQKKAFLTHFKIRHGLMNGMKEILRTGGGRWQKIINILTGKPMNELMDLRHQTIVAHGIETATLKDISRIYQSPEHILNDLREVFQYLNIYIRPHKYTELNQNIIEILSSDLHVKEDLQD</sequence>
<proteinExistence type="predicted"/>
<dbReference type="EMBL" id="JAGGKT010000009">
    <property type="protein sequence ID" value="MBP1932958.1"/>
    <property type="molecule type" value="Genomic_DNA"/>
</dbReference>
<dbReference type="Proteomes" id="UP001519343">
    <property type="component" value="Unassembled WGS sequence"/>
</dbReference>
<name>A0ABS4GRR0_9BACL</name>
<reference evidence="1 2" key="1">
    <citation type="submission" date="2021-03" db="EMBL/GenBank/DDBJ databases">
        <title>Genomic Encyclopedia of Type Strains, Phase IV (KMG-IV): sequencing the most valuable type-strain genomes for metagenomic binning, comparative biology and taxonomic classification.</title>
        <authorList>
            <person name="Goeker M."/>
        </authorList>
    </citation>
    <scope>NUCLEOTIDE SEQUENCE [LARGE SCALE GENOMIC DNA]</scope>
    <source>
        <strain evidence="1 2">DSM 24738</strain>
    </source>
</reference>